<evidence type="ECO:0000256" key="2">
    <source>
        <dbReference type="PIRSR" id="PIRSR000097-2"/>
    </source>
</evidence>
<dbReference type="InterPro" id="IPR023210">
    <property type="entry name" value="NADP_OxRdtase_dom"/>
</dbReference>
<feature type="active site" description="Proton donor" evidence="1">
    <location>
        <position position="61"/>
    </location>
</feature>
<evidence type="ECO:0000256" key="3">
    <source>
        <dbReference type="PIRSR" id="PIRSR000097-3"/>
    </source>
</evidence>
<name>A0A6P4B6E5_ZIZJJ</name>
<dbReference type="PIRSF" id="PIRSF000097">
    <property type="entry name" value="AKR"/>
    <property type="match status" value="1"/>
</dbReference>
<dbReference type="PROSITE" id="PS00063">
    <property type="entry name" value="ALDOKETO_REDUCTASE_3"/>
    <property type="match status" value="1"/>
</dbReference>
<dbReference type="GeneID" id="107431284"/>
<evidence type="ECO:0000313" key="6">
    <source>
        <dbReference type="RefSeq" id="XP_015897662.3"/>
    </source>
</evidence>
<dbReference type="PANTHER" id="PTHR11732">
    <property type="entry name" value="ALDO/KETO REDUCTASE"/>
    <property type="match status" value="1"/>
</dbReference>
<dbReference type="Gene3D" id="3.20.20.100">
    <property type="entry name" value="NADP-dependent oxidoreductase domain"/>
    <property type="match status" value="1"/>
</dbReference>
<evidence type="ECO:0000259" key="4">
    <source>
        <dbReference type="Pfam" id="PF00248"/>
    </source>
</evidence>
<dbReference type="PROSITE" id="PS00062">
    <property type="entry name" value="ALDOKETO_REDUCTASE_2"/>
    <property type="match status" value="1"/>
</dbReference>
<evidence type="ECO:0000313" key="5">
    <source>
        <dbReference type="Proteomes" id="UP001652623"/>
    </source>
</evidence>
<reference evidence="6" key="1">
    <citation type="submission" date="2025-08" db="UniProtKB">
        <authorList>
            <consortium name="RefSeq"/>
        </authorList>
    </citation>
    <scope>IDENTIFICATION</scope>
    <source>
        <tissue evidence="6">Seedling</tissue>
    </source>
</reference>
<dbReference type="PRINTS" id="PR00069">
    <property type="entry name" value="ALDKETRDTASE"/>
</dbReference>
<dbReference type="Pfam" id="PF00248">
    <property type="entry name" value="Aldo_ket_red"/>
    <property type="match status" value="1"/>
</dbReference>
<feature type="site" description="Lowers pKa of active site Tyr" evidence="3">
    <location>
        <position position="89"/>
    </location>
</feature>
<gene>
    <name evidence="6" type="primary">LOC107431284</name>
</gene>
<protein>
    <submittedName>
        <fullName evidence="6">Aldose reductase isoform X1</fullName>
    </submittedName>
</protein>
<dbReference type="InterPro" id="IPR020471">
    <property type="entry name" value="AKR"/>
</dbReference>
<feature type="domain" description="NADP-dependent oxidoreductase" evidence="4">
    <location>
        <begin position="28"/>
        <end position="290"/>
    </location>
</feature>
<keyword evidence="5" id="KW-1185">Reference proteome</keyword>
<sequence length="323" mass="36375">MAQATVNRPQEEDTKSFRLLSGHTIPAVGFGTWRSGAEATNSVFTAIVEAGYRHVDTAPEYGIEEEVGHALQASMRAGVERKDLFVTSKPWCSDLSPDRVRTALKNSLEMLQLDYLDLYLIHWPFHLKQGASKPPKPGDVLEFDMEGVWREMEKLVKDNLVKDIGICNFTINKLQKLLRFAQTMPSVCQMEMHPGWRNDKMLDFCMENGIHVTAYSPLGSSEGGRDMIHDQTVEIVAKKLNKSPGQVLVKWGLQRGTSVIPKSSHPERIKENIKVFGWQIPEQDFIALSTILEQKRVLDGADLFVSKSCGPFKSVADLWDDED</sequence>
<organism evidence="5 6">
    <name type="scientific">Ziziphus jujuba</name>
    <name type="common">Chinese jujube</name>
    <name type="synonym">Ziziphus sativa</name>
    <dbReference type="NCBI Taxonomy" id="326968"/>
    <lineage>
        <taxon>Eukaryota</taxon>
        <taxon>Viridiplantae</taxon>
        <taxon>Streptophyta</taxon>
        <taxon>Embryophyta</taxon>
        <taxon>Tracheophyta</taxon>
        <taxon>Spermatophyta</taxon>
        <taxon>Magnoliopsida</taxon>
        <taxon>eudicotyledons</taxon>
        <taxon>Gunneridae</taxon>
        <taxon>Pentapetalae</taxon>
        <taxon>rosids</taxon>
        <taxon>fabids</taxon>
        <taxon>Rosales</taxon>
        <taxon>Rhamnaceae</taxon>
        <taxon>Paliureae</taxon>
        <taxon>Ziziphus</taxon>
    </lineage>
</organism>
<dbReference type="Proteomes" id="UP001652623">
    <property type="component" value="Chromosome 6"/>
</dbReference>
<dbReference type="SUPFAM" id="SSF51430">
    <property type="entry name" value="NAD(P)-linked oxidoreductase"/>
    <property type="match status" value="1"/>
</dbReference>
<dbReference type="RefSeq" id="XP_015897662.3">
    <property type="nucleotide sequence ID" value="XM_016042176.4"/>
</dbReference>
<dbReference type="InterPro" id="IPR036812">
    <property type="entry name" value="NAD(P)_OxRdtase_dom_sf"/>
</dbReference>
<accession>A0A6P4B6E5</accession>
<evidence type="ECO:0000256" key="1">
    <source>
        <dbReference type="PIRSR" id="PIRSR000097-1"/>
    </source>
</evidence>
<proteinExistence type="predicted"/>
<dbReference type="InterPro" id="IPR018170">
    <property type="entry name" value="Aldo/ket_reductase_CS"/>
</dbReference>
<feature type="binding site" evidence="2">
    <location>
        <position position="122"/>
    </location>
    <ligand>
        <name>substrate</name>
    </ligand>
</feature>
<dbReference type="PROSITE" id="PS00798">
    <property type="entry name" value="ALDOKETO_REDUCTASE_1"/>
    <property type="match status" value="1"/>
</dbReference>